<evidence type="ECO:0000256" key="1">
    <source>
        <dbReference type="ARBA" id="ARBA00004141"/>
    </source>
</evidence>
<organism evidence="8 9">
    <name type="scientific">Bowdeniella nasicola</name>
    <dbReference type="NCBI Taxonomy" id="208480"/>
    <lineage>
        <taxon>Bacteria</taxon>
        <taxon>Bacillati</taxon>
        <taxon>Actinomycetota</taxon>
        <taxon>Actinomycetes</taxon>
        <taxon>Actinomycetales</taxon>
        <taxon>Actinomycetaceae</taxon>
        <taxon>Bowdeniella</taxon>
    </lineage>
</organism>
<evidence type="ECO:0000256" key="5">
    <source>
        <dbReference type="ARBA" id="ARBA00023136"/>
    </source>
</evidence>
<comment type="subcellular location">
    <subcellularLocation>
        <location evidence="1">Membrane</location>
        <topology evidence="1">Multi-pass membrane protein</topology>
    </subcellularLocation>
</comment>
<feature type="transmembrane region" description="Helical" evidence="6">
    <location>
        <begin position="123"/>
        <end position="143"/>
    </location>
</feature>
<evidence type="ECO:0000256" key="6">
    <source>
        <dbReference type="SAM" id="Phobius"/>
    </source>
</evidence>
<dbReference type="Pfam" id="PF04138">
    <property type="entry name" value="GtrA_DPMS_TM"/>
    <property type="match status" value="1"/>
</dbReference>
<keyword evidence="9" id="KW-1185">Reference proteome</keyword>
<feature type="domain" description="GtrA/DPMS transmembrane" evidence="7">
    <location>
        <begin position="25"/>
        <end position="150"/>
    </location>
</feature>
<dbReference type="InterPro" id="IPR007267">
    <property type="entry name" value="GtrA_DPMS_TM"/>
</dbReference>
<comment type="similarity">
    <text evidence="2">Belongs to the GtrA family.</text>
</comment>
<reference evidence="9" key="1">
    <citation type="submission" date="2016-10" db="EMBL/GenBank/DDBJ databases">
        <authorList>
            <person name="Varghese N."/>
            <person name="Submissions S."/>
        </authorList>
    </citation>
    <scope>NUCLEOTIDE SEQUENCE [LARGE SCALE GENOMIC DNA]</scope>
    <source>
        <strain evidence="9">KPR-1</strain>
    </source>
</reference>
<dbReference type="Proteomes" id="UP000199288">
    <property type="component" value="Unassembled WGS sequence"/>
</dbReference>
<evidence type="ECO:0000256" key="3">
    <source>
        <dbReference type="ARBA" id="ARBA00022692"/>
    </source>
</evidence>
<dbReference type="PANTHER" id="PTHR38459">
    <property type="entry name" value="PROPHAGE BACTOPRENOL-LINKED GLUCOSE TRANSLOCASE HOMOLOG"/>
    <property type="match status" value="1"/>
</dbReference>
<dbReference type="RefSeq" id="WP_222842306.1">
    <property type="nucleotide sequence ID" value="NZ_FNQV01000001.1"/>
</dbReference>
<dbReference type="AlphaFoldDB" id="A0A1H3VKG6"/>
<feature type="transmembrane region" description="Helical" evidence="6">
    <location>
        <begin position="20"/>
        <end position="41"/>
    </location>
</feature>
<proteinExistence type="inferred from homology"/>
<dbReference type="PANTHER" id="PTHR38459:SF1">
    <property type="entry name" value="PROPHAGE BACTOPRENOL-LINKED GLUCOSE TRANSLOCASE HOMOLOG"/>
    <property type="match status" value="1"/>
</dbReference>
<protein>
    <submittedName>
        <fullName evidence="8">Putative flippase GtrA (Transmembrane translocase of bactoprenol-linked glucose)</fullName>
    </submittedName>
</protein>
<evidence type="ECO:0000259" key="7">
    <source>
        <dbReference type="Pfam" id="PF04138"/>
    </source>
</evidence>
<evidence type="ECO:0000256" key="2">
    <source>
        <dbReference type="ARBA" id="ARBA00009399"/>
    </source>
</evidence>
<gene>
    <name evidence="8" type="ORF">SAMN02910418_00088</name>
</gene>
<evidence type="ECO:0000256" key="4">
    <source>
        <dbReference type="ARBA" id="ARBA00022989"/>
    </source>
</evidence>
<keyword evidence="3 6" id="KW-0812">Transmembrane</keyword>
<dbReference type="GO" id="GO:0000271">
    <property type="term" value="P:polysaccharide biosynthetic process"/>
    <property type="evidence" value="ECO:0007669"/>
    <property type="project" value="InterPro"/>
</dbReference>
<feature type="transmembrane region" description="Helical" evidence="6">
    <location>
        <begin position="92"/>
        <end position="111"/>
    </location>
</feature>
<keyword evidence="4 6" id="KW-1133">Transmembrane helix</keyword>
<name>A0A1H3VKG6_9ACTO</name>
<dbReference type="EMBL" id="FNQV01000001">
    <property type="protein sequence ID" value="SDZ74612.1"/>
    <property type="molecule type" value="Genomic_DNA"/>
</dbReference>
<sequence>MPTSTTPARPRRRQTLRQWFVELAKFGAVGGLAYIIDAGGFNLLVYGPGEVLGPHPVTAKILSACVATLFAWVGNRYWTFADAKRSTPGRELVMFLLVNAGGILVAAATLWTSRYVLGYTSQLADNIAGNIIGVGLGTIFRYVCYRYVVFTGDADDAPPKQTSPAAVPHQD</sequence>
<dbReference type="GO" id="GO:0005886">
    <property type="term" value="C:plasma membrane"/>
    <property type="evidence" value="ECO:0007669"/>
    <property type="project" value="TreeGrafter"/>
</dbReference>
<evidence type="ECO:0000313" key="8">
    <source>
        <dbReference type="EMBL" id="SDZ74612.1"/>
    </source>
</evidence>
<accession>A0A1H3VKG6</accession>
<feature type="transmembrane region" description="Helical" evidence="6">
    <location>
        <begin position="61"/>
        <end position="80"/>
    </location>
</feature>
<evidence type="ECO:0000313" key="9">
    <source>
        <dbReference type="Proteomes" id="UP000199288"/>
    </source>
</evidence>
<keyword evidence="5 6" id="KW-0472">Membrane</keyword>
<dbReference type="InterPro" id="IPR051401">
    <property type="entry name" value="GtrA_CellWall_Glycosyl"/>
</dbReference>